<feature type="region of interest" description="Disordered" evidence="1">
    <location>
        <begin position="17"/>
        <end position="41"/>
    </location>
</feature>
<sequence length="61" mass="6591">MRVLSFLGAMAAMFAPSSGAAARRPQPQIRKPARLTQADRDAIAAAEAKRARKAKKLRRSA</sequence>
<name>A0A1U9UQ90_CUPNE</name>
<protein>
    <submittedName>
        <fullName evidence="3">Uncharacterized protein</fullName>
    </submittedName>
</protein>
<evidence type="ECO:0000256" key="1">
    <source>
        <dbReference type="SAM" id="MobiDB-lite"/>
    </source>
</evidence>
<gene>
    <name evidence="3" type="ORF">BJN34_12855</name>
</gene>
<feature type="signal peptide" evidence="2">
    <location>
        <begin position="1"/>
        <end position="20"/>
    </location>
</feature>
<evidence type="ECO:0000256" key="2">
    <source>
        <dbReference type="SAM" id="SignalP"/>
    </source>
</evidence>
<evidence type="ECO:0000313" key="3">
    <source>
        <dbReference type="EMBL" id="AQV94770.1"/>
    </source>
</evidence>
<reference evidence="4" key="1">
    <citation type="submission" date="2017-02" db="EMBL/GenBank/DDBJ databases">
        <title>Complete genome sequence of Cupriavidus necator strain NH9, a 3-chlorobenzoate degrader.</title>
        <authorList>
            <person name="Moriuchi R."/>
            <person name="Dohra H."/>
            <person name="Ogawa N."/>
        </authorList>
    </citation>
    <scope>NUCLEOTIDE SEQUENCE [LARGE SCALE GENOMIC DNA]</scope>
    <source>
        <strain evidence="4">NH9</strain>
    </source>
</reference>
<dbReference type="KEGG" id="cuh:BJN34_12855"/>
<keyword evidence="2" id="KW-0732">Signal</keyword>
<dbReference type="AlphaFoldDB" id="A0A1U9UQ90"/>
<dbReference type="EMBL" id="CP017757">
    <property type="protein sequence ID" value="AQV94770.1"/>
    <property type="molecule type" value="Genomic_DNA"/>
</dbReference>
<dbReference type="Proteomes" id="UP000189627">
    <property type="component" value="Chromosome 1"/>
</dbReference>
<proteinExistence type="predicted"/>
<organism evidence="3 4">
    <name type="scientific">Cupriavidus necator</name>
    <name type="common">Alcaligenes eutrophus</name>
    <name type="synonym">Ralstonia eutropha</name>
    <dbReference type="NCBI Taxonomy" id="106590"/>
    <lineage>
        <taxon>Bacteria</taxon>
        <taxon>Pseudomonadati</taxon>
        <taxon>Pseudomonadota</taxon>
        <taxon>Betaproteobacteria</taxon>
        <taxon>Burkholderiales</taxon>
        <taxon>Burkholderiaceae</taxon>
        <taxon>Cupriavidus</taxon>
    </lineage>
</organism>
<feature type="chain" id="PRO_5013138119" evidence="2">
    <location>
        <begin position="21"/>
        <end position="61"/>
    </location>
</feature>
<accession>A0A1U9UQ90</accession>
<evidence type="ECO:0000313" key="4">
    <source>
        <dbReference type="Proteomes" id="UP000189627"/>
    </source>
</evidence>